<dbReference type="Proteomes" id="UP000287651">
    <property type="component" value="Unassembled WGS sequence"/>
</dbReference>
<evidence type="ECO:0000313" key="2">
    <source>
        <dbReference type="Proteomes" id="UP000287651"/>
    </source>
</evidence>
<proteinExistence type="predicted"/>
<evidence type="ECO:0000313" key="1">
    <source>
        <dbReference type="EMBL" id="RRT33944.1"/>
    </source>
</evidence>
<accession>A0A426X394</accession>
<reference evidence="1 2" key="1">
    <citation type="journal article" date="2014" name="Agronomy (Basel)">
        <title>A Draft Genome Sequence for Ensete ventricosum, the Drought-Tolerant Tree Against Hunger.</title>
        <authorList>
            <person name="Harrison J."/>
            <person name="Moore K.A."/>
            <person name="Paszkiewicz K."/>
            <person name="Jones T."/>
            <person name="Grant M."/>
            <person name="Ambacheew D."/>
            <person name="Muzemil S."/>
            <person name="Studholme D.J."/>
        </authorList>
    </citation>
    <scope>NUCLEOTIDE SEQUENCE [LARGE SCALE GENOMIC DNA]</scope>
</reference>
<sequence length="145" mass="16757">MIRSCWELHFGNTTVRRAVDSRSEYHSIAEANLPYVCMIRAVGEVDCFSAHIHLREPGKSKDEAETATEDTVVLKQVVERGEEAAMSPTGLSYPKVKRRLERRWTRRSTTVPQRRIYRSQRKGYRCKARDSMAMGLVARELDKIE</sequence>
<protein>
    <submittedName>
        <fullName evidence="1">Uncharacterized protein</fullName>
    </submittedName>
</protein>
<name>A0A426X394_ENSVE</name>
<dbReference type="AlphaFoldDB" id="A0A426X394"/>
<organism evidence="1 2">
    <name type="scientific">Ensete ventricosum</name>
    <name type="common">Abyssinian banana</name>
    <name type="synonym">Musa ensete</name>
    <dbReference type="NCBI Taxonomy" id="4639"/>
    <lineage>
        <taxon>Eukaryota</taxon>
        <taxon>Viridiplantae</taxon>
        <taxon>Streptophyta</taxon>
        <taxon>Embryophyta</taxon>
        <taxon>Tracheophyta</taxon>
        <taxon>Spermatophyta</taxon>
        <taxon>Magnoliopsida</taxon>
        <taxon>Liliopsida</taxon>
        <taxon>Zingiberales</taxon>
        <taxon>Musaceae</taxon>
        <taxon>Ensete</taxon>
    </lineage>
</organism>
<gene>
    <name evidence="1" type="ORF">B296_00037794</name>
</gene>
<comment type="caution">
    <text evidence="1">The sequence shown here is derived from an EMBL/GenBank/DDBJ whole genome shotgun (WGS) entry which is preliminary data.</text>
</comment>
<dbReference type="EMBL" id="AMZH03027901">
    <property type="protein sequence ID" value="RRT33944.1"/>
    <property type="molecule type" value="Genomic_DNA"/>
</dbReference>